<reference evidence="2" key="1">
    <citation type="submission" date="2021-12" db="EMBL/GenBank/DDBJ databases">
        <authorList>
            <person name="King R."/>
        </authorList>
    </citation>
    <scope>NUCLEOTIDE SEQUENCE</scope>
</reference>
<protein>
    <recommendedName>
        <fullName evidence="1">Methyltransferase domain-containing protein</fullName>
    </recommendedName>
</protein>
<dbReference type="PANTHER" id="PTHR12496">
    <property type="entry name" value="CGI-41 METHYLTRANSFERASE"/>
    <property type="match status" value="1"/>
</dbReference>
<gene>
    <name evidence="2" type="ORF">CHILSU_LOCUS3338</name>
</gene>
<proteinExistence type="predicted"/>
<accession>A0ABN8L6U4</accession>
<sequence length="482" mass="55214">MAKELTISRIQQHIDSIISYLNPLMPLANCHMVEFFTQSHWERLIPPSLRITLDKWSINEAVDKFWNSAECKPDVNCELDKWIQTSKTNYLSLNNEYCISKEQLQNHIKKWGGNITTEIKIMEFMNSKKSYEVQTMSNLVASLHNACSTTCCVEAGGGRGHLPVALTLGYGIPCLTIDCDEKTINSAAQRVKIIQKQWHAIVKKVKSDSEEQLPLDINRDLHRFASAFMTRHTDLAAIVRDNFPEHSDKHIKLLLTGLHTCGNLGPDSLRMFFSQPSVAAVFNVPCCYHLLTEEVDTEMFDVFQKGYGLCEDTRQGFPMSEHLRGFNLGRNARMLAAQSVDRVVHSKQLPSRSLLYRALLQVIIKKHSPDFPLVNGKLKRITAKCHTFEQYFKMADAILNLELFETLPRETIQEFCSDMESQWKKIALFYLLRLCLAQVIETVILLDRLLYLLENGFEKVYLVKLFDPVLSPRCHGLVALRC</sequence>
<feature type="domain" description="Methyltransferase" evidence="1">
    <location>
        <begin position="128"/>
        <end position="293"/>
    </location>
</feature>
<dbReference type="InterPro" id="IPR052220">
    <property type="entry name" value="METTL25"/>
</dbReference>
<keyword evidence="3" id="KW-1185">Reference proteome</keyword>
<name>A0ABN8L6U4_CHISP</name>
<evidence type="ECO:0000313" key="2">
    <source>
        <dbReference type="EMBL" id="CAH2982981.1"/>
    </source>
</evidence>
<evidence type="ECO:0000313" key="3">
    <source>
        <dbReference type="Proteomes" id="UP001153292"/>
    </source>
</evidence>
<dbReference type="PANTHER" id="PTHR12496:SF9">
    <property type="entry name" value="METHYLTRANSFERASE-LIKE PROTEIN 25-RELATED"/>
    <property type="match status" value="1"/>
</dbReference>
<dbReference type="EMBL" id="OU963909">
    <property type="protein sequence ID" value="CAH2982981.1"/>
    <property type="molecule type" value="Genomic_DNA"/>
</dbReference>
<dbReference type="Proteomes" id="UP001153292">
    <property type="component" value="Chromosome 16"/>
</dbReference>
<dbReference type="InterPro" id="IPR025714">
    <property type="entry name" value="Methyltranfer_dom"/>
</dbReference>
<evidence type="ECO:0000259" key="1">
    <source>
        <dbReference type="Pfam" id="PF13679"/>
    </source>
</evidence>
<organism evidence="2 3">
    <name type="scientific">Chilo suppressalis</name>
    <name type="common">Asiatic rice borer moth</name>
    <dbReference type="NCBI Taxonomy" id="168631"/>
    <lineage>
        <taxon>Eukaryota</taxon>
        <taxon>Metazoa</taxon>
        <taxon>Ecdysozoa</taxon>
        <taxon>Arthropoda</taxon>
        <taxon>Hexapoda</taxon>
        <taxon>Insecta</taxon>
        <taxon>Pterygota</taxon>
        <taxon>Neoptera</taxon>
        <taxon>Endopterygota</taxon>
        <taxon>Lepidoptera</taxon>
        <taxon>Glossata</taxon>
        <taxon>Ditrysia</taxon>
        <taxon>Pyraloidea</taxon>
        <taxon>Crambidae</taxon>
        <taxon>Crambinae</taxon>
        <taxon>Chilo</taxon>
    </lineage>
</organism>
<dbReference type="Pfam" id="PF13679">
    <property type="entry name" value="Methyltransf_32"/>
    <property type="match status" value="1"/>
</dbReference>